<evidence type="ECO:0000259" key="4">
    <source>
        <dbReference type="PROSITE" id="PS01031"/>
    </source>
</evidence>
<dbReference type="GO" id="GO:0005634">
    <property type="term" value="C:nucleus"/>
    <property type="evidence" value="ECO:0007669"/>
    <property type="project" value="TreeGrafter"/>
</dbReference>
<reference evidence="6" key="2">
    <citation type="submission" date="2020-10" db="UniProtKB">
        <authorList>
            <consortium name="WormBaseParasite"/>
        </authorList>
    </citation>
    <scope>IDENTIFICATION</scope>
</reference>
<protein>
    <submittedName>
        <fullName evidence="6">SHSP domain-containing protein</fullName>
    </submittedName>
</protein>
<dbReference type="GO" id="GO:0005737">
    <property type="term" value="C:cytoplasm"/>
    <property type="evidence" value="ECO:0007669"/>
    <property type="project" value="TreeGrafter"/>
</dbReference>
<dbReference type="PANTHER" id="PTHR45640:SF26">
    <property type="entry name" value="RE23625P"/>
    <property type="match status" value="1"/>
</dbReference>
<dbReference type="GO" id="GO:0009408">
    <property type="term" value="P:response to heat"/>
    <property type="evidence" value="ECO:0007669"/>
    <property type="project" value="TreeGrafter"/>
</dbReference>
<reference evidence="5" key="1">
    <citation type="journal article" date="2013" name="Genetics">
        <title>The draft genome and transcriptome of Panagrellus redivivus are shaped by the harsh demands of a free-living lifestyle.</title>
        <authorList>
            <person name="Srinivasan J."/>
            <person name="Dillman A.R."/>
            <person name="Macchietto M.G."/>
            <person name="Heikkinen L."/>
            <person name="Lakso M."/>
            <person name="Fracchia K.M."/>
            <person name="Antoshechkin I."/>
            <person name="Mortazavi A."/>
            <person name="Wong G."/>
            <person name="Sternberg P.W."/>
        </authorList>
    </citation>
    <scope>NUCLEOTIDE SEQUENCE [LARGE SCALE GENOMIC DNA]</scope>
    <source>
        <strain evidence="5">MT8872</strain>
    </source>
</reference>
<evidence type="ECO:0000313" key="5">
    <source>
        <dbReference type="Proteomes" id="UP000492821"/>
    </source>
</evidence>
<feature type="domain" description="SHSP" evidence="4">
    <location>
        <begin position="47"/>
        <end position="156"/>
    </location>
</feature>
<feature type="compositionally biased region" description="Low complexity" evidence="3">
    <location>
        <begin position="160"/>
        <end position="169"/>
    </location>
</feature>
<sequence length="184" mass="20202">MALFIYPHQHGAAPARRSQHNHQPSQYADFDNILTSLLGLDQSNHPSQALQTAPPAFPRFQLDPNGTFKAAVTTRDFNPSELKVEVDGRDLVVSGEHASSDEHGGSIQRSFVSRLRIPEGVDLETIKADYDDVNHALKFIGHVPQKNPNLTSIPITFKTTTDTPKAAPAAEKKQVESNGDAWVE</sequence>
<dbReference type="Pfam" id="PF00011">
    <property type="entry name" value="HSP20"/>
    <property type="match status" value="1"/>
</dbReference>
<dbReference type="WBParaSite" id="Pan_g21335.t1">
    <property type="protein sequence ID" value="Pan_g21335.t1"/>
    <property type="gene ID" value="Pan_g21335"/>
</dbReference>
<dbReference type="PANTHER" id="PTHR45640">
    <property type="entry name" value="HEAT SHOCK PROTEIN HSP-12.2-RELATED"/>
    <property type="match status" value="1"/>
</dbReference>
<evidence type="ECO:0000313" key="6">
    <source>
        <dbReference type="WBParaSite" id="Pan_g21335.t1"/>
    </source>
</evidence>
<dbReference type="GO" id="GO:0042026">
    <property type="term" value="P:protein refolding"/>
    <property type="evidence" value="ECO:0007669"/>
    <property type="project" value="TreeGrafter"/>
</dbReference>
<evidence type="ECO:0000256" key="3">
    <source>
        <dbReference type="SAM" id="MobiDB-lite"/>
    </source>
</evidence>
<proteinExistence type="inferred from homology"/>
<dbReference type="InterPro" id="IPR002068">
    <property type="entry name" value="A-crystallin/Hsp20_dom"/>
</dbReference>
<dbReference type="GO" id="GO:0051082">
    <property type="term" value="F:unfolded protein binding"/>
    <property type="evidence" value="ECO:0007669"/>
    <property type="project" value="TreeGrafter"/>
</dbReference>
<accession>A0A7E4ZWE7</accession>
<dbReference type="InterPro" id="IPR008978">
    <property type="entry name" value="HSP20-like_chaperone"/>
</dbReference>
<dbReference type="Proteomes" id="UP000492821">
    <property type="component" value="Unassembled WGS sequence"/>
</dbReference>
<evidence type="ECO:0000256" key="1">
    <source>
        <dbReference type="PROSITE-ProRule" id="PRU00285"/>
    </source>
</evidence>
<dbReference type="AlphaFoldDB" id="A0A7E4ZWE7"/>
<organism evidence="5 6">
    <name type="scientific">Panagrellus redivivus</name>
    <name type="common">Microworm</name>
    <dbReference type="NCBI Taxonomy" id="6233"/>
    <lineage>
        <taxon>Eukaryota</taxon>
        <taxon>Metazoa</taxon>
        <taxon>Ecdysozoa</taxon>
        <taxon>Nematoda</taxon>
        <taxon>Chromadorea</taxon>
        <taxon>Rhabditida</taxon>
        <taxon>Tylenchina</taxon>
        <taxon>Panagrolaimomorpha</taxon>
        <taxon>Panagrolaimoidea</taxon>
        <taxon>Panagrolaimidae</taxon>
        <taxon>Panagrellus</taxon>
    </lineage>
</organism>
<comment type="similarity">
    <text evidence="1 2">Belongs to the small heat shock protein (HSP20) family.</text>
</comment>
<dbReference type="CDD" id="cd06526">
    <property type="entry name" value="metazoan_ACD"/>
    <property type="match status" value="1"/>
</dbReference>
<keyword evidence="5" id="KW-1185">Reference proteome</keyword>
<evidence type="ECO:0000256" key="2">
    <source>
        <dbReference type="RuleBase" id="RU003616"/>
    </source>
</evidence>
<feature type="region of interest" description="Disordered" evidence="3">
    <location>
        <begin position="160"/>
        <end position="184"/>
    </location>
</feature>
<dbReference type="SUPFAM" id="SSF49764">
    <property type="entry name" value="HSP20-like chaperones"/>
    <property type="match status" value="1"/>
</dbReference>
<dbReference type="InterPro" id="IPR001436">
    <property type="entry name" value="Alpha-crystallin/sHSP_animal"/>
</dbReference>
<dbReference type="PROSITE" id="PS01031">
    <property type="entry name" value="SHSP"/>
    <property type="match status" value="1"/>
</dbReference>
<dbReference type="Gene3D" id="2.60.40.790">
    <property type="match status" value="1"/>
</dbReference>
<name>A0A7E4ZWE7_PANRE</name>